<evidence type="ECO:0000313" key="9">
    <source>
        <dbReference type="EMBL" id="VVE10705.1"/>
    </source>
</evidence>
<keyword evidence="4 8" id="KW-0812">Transmembrane</keyword>
<dbReference type="PANTHER" id="PTHR48086">
    <property type="entry name" value="SODIUM/PROLINE SYMPORTER-RELATED"/>
    <property type="match status" value="1"/>
</dbReference>
<dbReference type="InterPro" id="IPR050277">
    <property type="entry name" value="Sodium:Solute_Symporter"/>
</dbReference>
<dbReference type="CDD" id="cd11480">
    <property type="entry name" value="SLC5sbd_u4"/>
    <property type="match status" value="1"/>
</dbReference>
<feature type="transmembrane region" description="Helical" evidence="8">
    <location>
        <begin position="634"/>
        <end position="655"/>
    </location>
</feature>
<dbReference type="InterPro" id="IPR019899">
    <property type="entry name" value="Na/solute_symporter_VC_2705"/>
</dbReference>
<evidence type="ECO:0000256" key="4">
    <source>
        <dbReference type="ARBA" id="ARBA00022692"/>
    </source>
</evidence>
<keyword evidence="10" id="KW-1185">Reference proteome</keyword>
<feature type="transmembrane region" description="Helical" evidence="8">
    <location>
        <begin position="368"/>
        <end position="390"/>
    </location>
</feature>
<feature type="transmembrane region" description="Helical" evidence="8">
    <location>
        <begin position="12"/>
        <end position="31"/>
    </location>
</feature>
<dbReference type="AlphaFoldDB" id="A0A5E4VI47"/>
<protein>
    <submittedName>
        <fullName evidence="9">Sodium:solute symporter</fullName>
    </submittedName>
</protein>
<name>A0A5E4VI47_9BURK</name>
<feature type="transmembrane region" description="Helical" evidence="8">
    <location>
        <begin position="211"/>
        <end position="230"/>
    </location>
</feature>
<feature type="transmembrane region" description="Helical" evidence="8">
    <location>
        <begin position="76"/>
        <end position="100"/>
    </location>
</feature>
<keyword evidence="5 8" id="KW-1133">Transmembrane helix</keyword>
<feature type="transmembrane region" description="Helical" evidence="8">
    <location>
        <begin position="37"/>
        <end position="56"/>
    </location>
</feature>
<feature type="transmembrane region" description="Helical" evidence="8">
    <location>
        <begin position="593"/>
        <end position="614"/>
    </location>
</feature>
<keyword evidence="6 8" id="KW-0472">Membrane</keyword>
<feature type="transmembrane region" description="Helical" evidence="8">
    <location>
        <begin position="489"/>
        <end position="518"/>
    </location>
</feature>
<dbReference type="Pfam" id="PF00474">
    <property type="entry name" value="SSF"/>
    <property type="match status" value="2"/>
</dbReference>
<dbReference type="PANTHER" id="PTHR48086:SF5">
    <property type="entry name" value="NA(+):SOLUTE SYMPORTER (SSF FAMILY)"/>
    <property type="match status" value="1"/>
</dbReference>
<feature type="transmembrane region" description="Helical" evidence="8">
    <location>
        <begin position="402"/>
        <end position="423"/>
    </location>
</feature>
<evidence type="ECO:0000256" key="8">
    <source>
        <dbReference type="SAM" id="Phobius"/>
    </source>
</evidence>
<sequence length="672" mass="73972">MTFTRRLIRYYAYYTAGLIAFVLMIAMLERANGPGVWIGYAFLFVTIAVYAVIGLISRTSDVTEYYVAGRRVPPVFNGMACAADWMSAASFMGLAGTLYVSGFEGLAYVMGWTGGYCLVAFLLAPYLRKMGRYTLPDFLGTRYDSNVVRGLGVFSTILCSFVYLVAQIQGVGLIASRFIGVEFTVGIFFGLAGILVCSFLGGMRAVTWTQVAQYIIMIAAFLVPTAWIGHQTGNGWFPQFTYGQALLKVEALERELLDSEPEREVRDYYREQAEQMQRRLDGLPDSFYLERAALERQLLDTKRRNGPLRDIKVLEAKLDAFPHDVADAQNQWLALHNSYTARSEPPHAMTEPFPAADEGARQSQRLNFLLLMLCLMIGTASLPHILTRYATTRTVQGARSSVAWTLFFVALLYISAPALAVMLKYDVLLHLVGARFDALPAWVVQWRHATPLQLDVSDVYRDGVVQWGEIWMQPDMLVLAGPEIAGLPYVISGLVAAGALAAVLSTADGLLLTIANALSHDVYFHMIDQSASAQKRVTTSKILLLCVAMFAAYVTSLKLGNILFLVGAAFSLAASCLFPALVLGVFWKRTTRVGATLGMVSGLSVCVYYIMTTYPYFTRLTGFVGARWWGVDPISAGAFGVPVGFAVAIVCSLLGPKPTARDVHLVDHLRRP</sequence>
<feature type="transmembrane region" description="Helical" evidence="8">
    <location>
        <begin position="562"/>
        <end position="586"/>
    </location>
</feature>
<dbReference type="OrthoDB" id="9764416at2"/>
<proteinExistence type="inferred from homology"/>
<feature type="transmembrane region" description="Helical" evidence="8">
    <location>
        <begin position="178"/>
        <end position="199"/>
    </location>
</feature>
<dbReference type="InterPro" id="IPR038377">
    <property type="entry name" value="Na/Glc_symporter_sf"/>
</dbReference>
<dbReference type="PROSITE" id="PS50283">
    <property type="entry name" value="NA_SOLUT_SYMP_3"/>
    <property type="match status" value="1"/>
</dbReference>
<evidence type="ECO:0000256" key="6">
    <source>
        <dbReference type="ARBA" id="ARBA00023136"/>
    </source>
</evidence>
<accession>A0A5E4VI47</accession>
<dbReference type="RefSeq" id="WP_150697400.1">
    <property type="nucleotide sequence ID" value="NZ_CABPRZ010000009.1"/>
</dbReference>
<comment type="subcellular location">
    <subcellularLocation>
        <location evidence="1">Membrane</location>
        <topology evidence="1">Multi-pass membrane protein</topology>
    </subcellularLocation>
</comment>
<evidence type="ECO:0000313" key="10">
    <source>
        <dbReference type="Proteomes" id="UP000414233"/>
    </source>
</evidence>
<dbReference type="GO" id="GO:0022857">
    <property type="term" value="F:transmembrane transporter activity"/>
    <property type="evidence" value="ECO:0007669"/>
    <property type="project" value="InterPro"/>
</dbReference>
<feature type="transmembrane region" description="Helical" evidence="8">
    <location>
        <begin position="106"/>
        <end position="127"/>
    </location>
</feature>
<evidence type="ECO:0000256" key="1">
    <source>
        <dbReference type="ARBA" id="ARBA00004141"/>
    </source>
</evidence>
<evidence type="ECO:0000256" key="7">
    <source>
        <dbReference type="RuleBase" id="RU362091"/>
    </source>
</evidence>
<feature type="transmembrane region" description="Helical" evidence="8">
    <location>
        <begin position="147"/>
        <end position="166"/>
    </location>
</feature>
<keyword evidence="3" id="KW-0813">Transport</keyword>
<evidence type="ECO:0000256" key="5">
    <source>
        <dbReference type="ARBA" id="ARBA00022989"/>
    </source>
</evidence>
<dbReference type="InterPro" id="IPR001734">
    <property type="entry name" value="Na/solute_symporter"/>
</dbReference>
<organism evidence="9 10">
    <name type="scientific">Pandoraea terrae</name>
    <dbReference type="NCBI Taxonomy" id="1537710"/>
    <lineage>
        <taxon>Bacteria</taxon>
        <taxon>Pseudomonadati</taxon>
        <taxon>Pseudomonadota</taxon>
        <taxon>Betaproteobacteria</taxon>
        <taxon>Burkholderiales</taxon>
        <taxon>Burkholderiaceae</taxon>
        <taxon>Pandoraea</taxon>
    </lineage>
</organism>
<dbReference type="Gene3D" id="1.20.1730.10">
    <property type="entry name" value="Sodium/glucose cotransporter"/>
    <property type="match status" value="2"/>
</dbReference>
<dbReference type="EMBL" id="CABPRZ010000009">
    <property type="protein sequence ID" value="VVE10705.1"/>
    <property type="molecule type" value="Genomic_DNA"/>
</dbReference>
<dbReference type="NCBIfam" id="TIGR03648">
    <property type="entry name" value="Na_symport_lg"/>
    <property type="match status" value="1"/>
</dbReference>
<reference evidence="9 10" key="1">
    <citation type="submission" date="2019-08" db="EMBL/GenBank/DDBJ databases">
        <authorList>
            <person name="Peeters C."/>
        </authorList>
    </citation>
    <scope>NUCLEOTIDE SEQUENCE [LARGE SCALE GENOMIC DNA]</scope>
    <source>
        <strain evidence="9 10">LMG 30175</strain>
    </source>
</reference>
<gene>
    <name evidence="9" type="ORF">PTE30175_02548</name>
</gene>
<dbReference type="Proteomes" id="UP000414233">
    <property type="component" value="Unassembled WGS sequence"/>
</dbReference>
<feature type="transmembrane region" description="Helical" evidence="8">
    <location>
        <begin position="539"/>
        <end position="556"/>
    </location>
</feature>
<evidence type="ECO:0000256" key="3">
    <source>
        <dbReference type="ARBA" id="ARBA00022448"/>
    </source>
</evidence>
<comment type="similarity">
    <text evidence="2 7">Belongs to the sodium:solute symporter (SSF) (TC 2.A.21) family.</text>
</comment>
<dbReference type="GO" id="GO:0005886">
    <property type="term" value="C:plasma membrane"/>
    <property type="evidence" value="ECO:0007669"/>
    <property type="project" value="TreeGrafter"/>
</dbReference>
<evidence type="ECO:0000256" key="2">
    <source>
        <dbReference type="ARBA" id="ARBA00006434"/>
    </source>
</evidence>